<evidence type="ECO:0000256" key="1">
    <source>
        <dbReference type="SAM" id="MobiDB-lite"/>
    </source>
</evidence>
<proteinExistence type="predicted"/>
<protein>
    <submittedName>
        <fullName evidence="2">Uncharacterized protein</fullName>
    </submittedName>
</protein>
<feature type="region of interest" description="Disordered" evidence="1">
    <location>
        <begin position="75"/>
        <end position="138"/>
    </location>
</feature>
<feature type="non-terminal residue" evidence="2">
    <location>
        <position position="1"/>
    </location>
</feature>
<comment type="caution">
    <text evidence="2">The sequence shown here is derived from an EMBL/GenBank/DDBJ whole genome shotgun (WGS) entry which is preliminary data.</text>
</comment>
<gene>
    <name evidence="2" type="ORF">QU38_00990</name>
</gene>
<name>A0AA40MJM3_STAAU</name>
<dbReference type="EMBL" id="JXIG01000218">
    <property type="protein sequence ID" value="KIU01562.1"/>
    <property type="molecule type" value="Genomic_DNA"/>
</dbReference>
<dbReference type="Proteomes" id="UP000032274">
    <property type="component" value="Unassembled WGS sequence"/>
</dbReference>
<organism evidence="2 3">
    <name type="scientific">Staphylococcus aureus</name>
    <dbReference type="NCBI Taxonomy" id="1280"/>
    <lineage>
        <taxon>Bacteria</taxon>
        <taxon>Bacillati</taxon>
        <taxon>Bacillota</taxon>
        <taxon>Bacilli</taxon>
        <taxon>Bacillales</taxon>
        <taxon>Staphylococcaceae</taxon>
        <taxon>Staphylococcus</taxon>
    </lineage>
</organism>
<accession>A0AA40MJM3</accession>
<reference evidence="2 3" key="1">
    <citation type="submission" date="2015-01" db="EMBL/GenBank/DDBJ databases">
        <title>Characterization of Swiss Staphylococcus aureus strains involved in food poisoning.</title>
        <authorList>
            <person name="Crovadore J."/>
            <person name="Chablais R."/>
            <person name="Tonacini J."/>
            <person name="Schnyder B."/>
            <person name="Lefort F."/>
        </authorList>
    </citation>
    <scope>NUCLEOTIDE SEQUENCE [LARGE SCALE GENOMIC DNA]</scope>
    <source>
        <strain evidence="2 3">SA-120</strain>
    </source>
</reference>
<feature type="compositionally biased region" description="Low complexity" evidence="1">
    <location>
        <begin position="104"/>
        <end position="117"/>
    </location>
</feature>
<dbReference type="AlphaFoldDB" id="A0AA40MJM3"/>
<sequence length="138" mass="14715">AQHGVEQRGLRRVEKGGRVVPPIVHEDVEARQRLDMVPPERGIEEQVAGLQFRHLRGGHGFAEAGMAREIRLGEGDHRNHLAAGRRPQRAGTEIGDLVGRDQGDAPAPGRAAGQGARDVVTRTRRGAVADPAGGEPAP</sequence>
<evidence type="ECO:0000313" key="3">
    <source>
        <dbReference type="Proteomes" id="UP000032274"/>
    </source>
</evidence>
<feature type="non-terminal residue" evidence="2">
    <location>
        <position position="138"/>
    </location>
</feature>
<evidence type="ECO:0000313" key="2">
    <source>
        <dbReference type="EMBL" id="KIU01562.1"/>
    </source>
</evidence>